<dbReference type="EMBL" id="GBXM01018513">
    <property type="protein sequence ID" value="JAH90064.1"/>
    <property type="molecule type" value="Transcribed_RNA"/>
</dbReference>
<evidence type="ECO:0000313" key="1">
    <source>
        <dbReference type="EMBL" id="JAH90064.1"/>
    </source>
</evidence>
<sequence length="53" mass="5994">MSCHGHCELGICVCVCLRARMRVCVFSLSDEFGPLNYVIRWFYSIVTVVPGLI</sequence>
<reference evidence="1" key="1">
    <citation type="submission" date="2014-11" db="EMBL/GenBank/DDBJ databases">
        <authorList>
            <person name="Amaro Gonzalez C."/>
        </authorList>
    </citation>
    <scope>NUCLEOTIDE SEQUENCE</scope>
</reference>
<reference evidence="1" key="2">
    <citation type="journal article" date="2015" name="Fish Shellfish Immunol.">
        <title>Early steps in the European eel (Anguilla anguilla)-Vibrio vulnificus interaction in the gills: Role of the RtxA13 toxin.</title>
        <authorList>
            <person name="Callol A."/>
            <person name="Pajuelo D."/>
            <person name="Ebbesson L."/>
            <person name="Teles M."/>
            <person name="MacKenzie S."/>
            <person name="Amaro C."/>
        </authorList>
    </citation>
    <scope>NUCLEOTIDE SEQUENCE</scope>
</reference>
<organism evidence="1">
    <name type="scientific">Anguilla anguilla</name>
    <name type="common">European freshwater eel</name>
    <name type="synonym">Muraena anguilla</name>
    <dbReference type="NCBI Taxonomy" id="7936"/>
    <lineage>
        <taxon>Eukaryota</taxon>
        <taxon>Metazoa</taxon>
        <taxon>Chordata</taxon>
        <taxon>Craniata</taxon>
        <taxon>Vertebrata</taxon>
        <taxon>Euteleostomi</taxon>
        <taxon>Actinopterygii</taxon>
        <taxon>Neopterygii</taxon>
        <taxon>Teleostei</taxon>
        <taxon>Anguilliformes</taxon>
        <taxon>Anguillidae</taxon>
        <taxon>Anguilla</taxon>
    </lineage>
</organism>
<dbReference type="AlphaFoldDB" id="A0A0E9WI37"/>
<name>A0A0E9WI37_ANGAN</name>
<accession>A0A0E9WI37</accession>
<protein>
    <submittedName>
        <fullName evidence="1">Uncharacterized protein</fullName>
    </submittedName>
</protein>
<proteinExistence type="predicted"/>